<name>A0A4Z2EVY2_9TELE</name>
<reference evidence="1 2" key="1">
    <citation type="submission" date="2019-03" db="EMBL/GenBank/DDBJ databases">
        <title>First draft genome of Liparis tanakae, snailfish: a comprehensive survey of snailfish specific genes.</title>
        <authorList>
            <person name="Kim W."/>
            <person name="Song I."/>
            <person name="Jeong J.-H."/>
            <person name="Kim D."/>
            <person name="Kim S."/>
            <person name="Ryu S."/>
            <person name="Song J.Y."/>
            <person name="Lee S.K."/>
        </authorList>
    </citation>
    <scope>NUCLEOTIDE SEQUENCE [LARGE SCALE GENOMIC DNA]</scope>
    <source>
        <tissue evidence="1">Muscle</tissue>
    </source>
</reference>
<comment type="caution">
    <text evidence="1">The sequence shown here is derived from an EMBL/GenBank/DDBJ whole genome shotgun (WGS) entry which is preliminary data.</text>
</comment>
<dbReference type="GO" id="GO:0005524">
    <property type="term" value="F:ATP binding"/>
    <property type="evidence" value="ECO:0007669"/>
    <property type="project" value="UniProtKB-KW"/>
</dbReference>
<keyword evidence="1" id="KW-0067">ATP-binding</keyword>
<organism evidence="1 2">
    <name type="scientific">Liparis tanakae</name>
    <name type="common">Tanaka's snailfish</name>
    <dbReference type="NCBI Taxonomy" id="230148"/>
    <lineage>
        <taxon>Eukaryota</taxon>
        <taxon>Metazoa</taxon>
        <taxon>Chordata</taxon>
        <taxon>Craniata</taxon>
        <taxon>Vertebrata</taxon>
        <taxon>Euteleostomi</taxon>
        <taxon>Actinopterygii</taxon>
        <taxon>Neopterygii</taxon>
        <taxon>Teleostei</taxon>
        <taxon>Neoteleostei</taxon>
        <taxon>Acanthomorphata</taxon>
        <taxon>Eupercaria</taxon>
        <taxon>Perciformes</taxon>
        <taxon>Cottioidei</taxon>
        <taxon>Cottales</taxon>
        <taxon>Liparidae</taxon>
        <taxon>Liparis</taxon>
    </lineage>
</organism>
<proteinExistence type="predicted"/>
<dbReference type="Proteomes" id="UP000314294">
    <property type="component" value="Unassembled WGS sequence"/>
</dbReference>
<evidence type="ECO:0000313" key="1">
    <source>
        <dbReference type="EMBL" id="TNN33035.1"/>
    </source>
</evidence>
<protein>
    <submittedName>
        <fullName evidence="1">ATP-binding cassette sub-family A member 1</fullName>
    </submittedName>
</protein>
<sequence>MPSAGTLPWLQGILCNANNPCFRSPTPGESPGVVGNFNDSIFLQLPSASFSFLQLPSASSSFLQLPSASSSFLQLPSASSSFLQLPSASSSFLQLPSASFSFLQLPPASSSFLQLPPASFSFLQLPSASSSFLQLPSASSSFLQLPSVSFSFLQLPPASFSFLQISRLFSDAKKILLYSQDDRNLDGFKKLAMALKALQKSQSGFKLQHFLRDEERLSDFLLRNASLSPHDVQQIRDADVDLEQVRRSDPSRGVGEEERCEGHLTRPLLPSAQVLLRGFGVHLRDLCPSRGGRRSVADFVTIADRRVALLVQEVLCREPAVWLDRAEEHFLNNLDFLKPIQSNLKSDPEAVKLVSRATNDLLDSLGSLAVELAGMKSWVDLRTELVFLTQNATASPSTMYQAVNRTFQELGVFRDLGGMWVEMRPKVWNFMENSEQMDVIRTLLKNNATATLLQAQLIHTGWTADHVSNFLSKQEAPPPGGLTWKEVFNETDQAIMSISRFMEDRRFWAGIVFPDVDPDATELPETLSYKIRMDIDNVERTNKIKDAYWDPGPRADPFEDMRYIWGGFSYLQDVIEQGIIRAMTGAKEKTGVYIQQMPYPCYVDDM</sequence>
<evidence type="ECO:0000313" key="2">
    <source>
        <dbReference type="Proteomes" id="UP000314294"/>
    </source>
</evidence>
<accession>A0A4Z2EVY2</accession>
<keyword evidence="2" id="KW-1185">Reference proteome</keyword>
<dbReference type="EMBL" id="SRLO01002382">
    <property type="protein sequence ID" value="TNN33035.1"/>
    <property type="molecule type" value="Genomic_DNA"/>
</dbReference>
<dbReference type="OrthoDB" id="8061355at2759"/>
<gene>
    <name evidence="1" type="primary">ABCA1_2</name>
    <name evidence="1" type="ORF">EYF80_056799</name>
</gene>
<keyword evidence="1" id="KW-0547">Nucleotide-binding</keyword>
<dbReference type="AlphaFoldDB" id="A0A4Z2EVY2"/>